<dbReference type="Pfam" id="PF06013">
    <property type="entry name" value="WXG100"/>
    <property type="match status" value="1"/>
</dbReference>
<evidence type="ECO:0000313" key="3">
    <source>
        <dbReference type="Proteomes" id="UP001564626"/>
    </source>
</evidence>
<comment type="caution">
    <text evidence="2">The sequence shown here is derived from an EMBL/GenBank/DDBJ whole genome shotgun (WGS) entry which is preliminary data.</text>
</comment>
<protein>
    <submittedName>
        <fullName evidence="2">WXG100 family type VII secretion target</fullName>
    </submittedName>
</protein>
<organism evidence="2 3">
    <name type="scientific">Saccharopolyspora cebuensis</name>
    <dbReference type="NCBI Taxonomy" id="418759"/>
    <lineage>
        <taxon>Bacteria</taxon>
        <taxon>Bacillati</taxon>
        <taxon>Actinomycetota</taxon>
        <taxon>Actinomycetes</taxon>
        <taxon>Pseudonocardiales</taxon>
        <taxon>Pseudonocardiaceae</taxon>
        <taxon>Saccharopolyspora</taxon>
    </lineage>
</organism>
<feature type="region of interest" description="Disordered" evidence="1">
    <location>
        <begin position="1"/>
        <end position="21"/>
    </location>
</feature>
<reference evidence="2 3" key="1">
    <citation type="submission" date="2024-08" db="EMBL/GenBank/DDBJ databases">
        <title>Genome mining of Saccharopolyspora cebuensis PGLac3 from Nigerian medicinal plant.</title>
        <authorList>
            <person name="Ezeobiora C.E."/>
            <person name="Igbokwe N.H."/>
            <person name="Amin D.H."/>
            <person name="Mendie U.E."/>
        </authorList>
    </citation>
    <scope>NUCLEOTIDE SEQUENCE [LARGE SCALE GENOMIC DNA]</scope>
    <source>
        <strain evidence="2 3">PGLac3</strain>
    </source>
</reference>
<name>A0ABV4CHB2_9PSEU</name>
<dbReference type="RefSeq" id="WP_345364530.1">
    <property type="nucleotide sequence ID" value="NZ_BAABII010000012.1"/>
</dbReference>
<keyword evidence="3" id="KW-1185">Reference proteome</keyword>
<dbReference type="InterPro" id="IPR036689">
    <property type="entry name" value="ESAT-6-like_sf"/>
</dbReference>
<proteinExistence type="predicted"/>
<sequence length="113" mass="12027">MADEMEMQPEEVRSGGAKIGAAGGDLDGVLNTLRSALEAEGECWGTDEAGEKFGKEYTKGRDDLFDALEKTVKALGDIDDNLKGTADDTETRDLDSAVNIGRSGQVENKGRTT</sequence>
<evidence type="ECO:0000256" key="1">
    <source>
        <dbReference type="SAM" id="MobiDB-lite"/>
    </source>
</evidence>
<accession>A0ABV4CHB2</accession>
<dbReference type="Proteomes" id="UP001564626">
    <property type="component" value="Unassembled WGS sequence"/>
</dbReference>
<feature type="region of interest" description="Disordered" evidence="1">
    <location>
        <begin position="81"/>
        <end position="113"/>
    </location>
</feature>
<dbReference type="Gene3D" id="1.10.287.1060">
    <property type="entry name" value="ESAT-6-like"/>
    <property type="match status" value="1"/>
</dbReference>
<dbReference type="InterPro" id="IPR010310">
    <property type="entry name" value="T7SS_ESAT-6-like"/>
</dbReference>
<dbReference type="EMBL" id="JBGEHV010000018">
    <property type="protein sequence ID" value="MEY8040169.1"/>
    <property type="molecule type" value="Genomic_DNA"/>
</dbReference>
<evidence type="ECO:0000313" key="2">
    <source>
        <dbReference type="EMBL" id="MEY8040169.1"/>
    </source>
</evidence>
<gene>
    <name evidence="2" type="ORF">AB8O55_12265</name>
</gene>
<dbReference type="SUPFAM" id="SSF140453">
    <property type="entry name" value="EsxAB dimer-like"/>
    <property type="match status" value="1"/>
</dbReference>
<feature type="compositionally biased region" description="Basic and acidic residues" evidence="1">
    <location>
        <begin position="81"/>
        <end position="95"/>
    </location>
</feature>